<reference evidence="2" key="1">
    <citation type="journal article" date="2023" name="G3 (Bethesda)">
        <title>Genome assembly and association tests identify interacting loci associated with vigor, precocity, and sex in interspecific pistachio rootstocks.</title>
        <authorList>
            <person name="Palmer W."/>
            <person name="Jacygrad E."/>
            <person name="Sagayaradj S."/>
            <person name="Cavanaugh K."/>
            <person name="Han R."/>
            <person name="Bertier L."/>
            <person name="Beede B."/>
            <person name="Kafkas S."/>
            <person name="Golino D."/>
            <person name="Preece J."/>
            <person name="Michelmore R."/>
        </authorList>
    </citation>
    <scope>NUCLEOTIDE SEQUENCE [LARGE SCALE GENOMIC DNA]</scope>
</reference>
<name>A0ACC0XYE5_9ROSI</name>
<evidence type="ECO:0000313" key="1">
    <source>
        <dbReference type="EMBL" id="KAJ0025711.1"/>
    </source>
</evidence>
<comment type="caution">
    <text evidence="1">The sequence shown here is derived from an EMBL/GenBank/DDBJ whole genome shotgun (WGS) entry which is preliminary data.</text>
</comment>
<proteinExistence type="predicted"/>
<dbReference type="EMBL" id="CM047745">
    <property type="protein sequence ID" value="KAJ0025711.1"/>
    <property type="molecule type" value="Genomic_DNA"/>
</dbReference>
<organism evidence="1 2">
    <name type="scientific">Pistacia integerrima</name>
    <dbReference type="NCBI Taxonomy" id="434235"/>
    <lineage>
        <taxon>Eukaryota</taxon>
        <taxon>Viridiplantae</taxon>
        <taxon>Streptophyta</taxon>
        <taxon>Embryophyta</taxon>
        <taxon>Tracheophyta</taxon>
        <taxon>Spermatophyta</taxon>
        <taxon>Magnoliopsida</taxon>
        <taxon>eudicotyledons</taxon>
        <taxon>Gunneridae</taxon>
        <taxon>Pentapetalae</taxon>
        <taxon>rosids</taxon>
        <taxon>malvids</taxon>
        <taxon>Sapindales</taxon>
        <taxon>Anacardiaceae</taxon>
        <taxon>Pistacia</taxon>
    </lineage>
</organism>
<evidence type="ECO:0000313" key="2">
    <source>
        <dbReference type="Proteomes" id="UP001163603"/>
    </source>
</evidence>
<protein>
    <submittedName>
        <fullName evidence="1">Uncharacterized protein</fullName>
    </submittedName>
</protein>
<accession>A0ACC0XYE5</accession>
<sequence>MAILITIAYVGRHLEDFTGFIIFFASDTRGGNALNVQRTIKDLIAVGAAGCFLEVLLCYLVSVLGSYPCGRNNFIPNVQPELCP</sequence>
<keyword evidence="2" id="KW-1185">Reference proteome</keyword>
<gene>
    <name evidence="1" type="ORF">Pint_08024</name>
</gene>
<dbReference type="Proteomes" id="UP001163603">
    <property type="component" value="Chromosome 10"/>
</dbReference>